<organism evidence="1">
    <name type="scientific">Arundo donax</name>
    <name type="common">Giant reed</name>
    <name type="synonym">Donax arundinaceus</name>
    <dbReference type="NCBI Taxonomy" id="35708"/>
    <lineage>
        <taxon>Eukaryota</taxon>
        <taxon>Viridiplantae</taxon>
        <taxon>Streptophyta</taxon>
        <taxon>Embryophyta</taxon>
        <taxon>Tracheophyta</taxon>
        <taxon>Spermatophyta</taxon>
        <taxon>Magnoliopsida</taxon>
        <taxon>Liliopsida</taxon>
        <taxon>Poales</taxon>
        <taxon>Poaceae</taxon>
        <taxon>PACMAD clade</taxon>
        <taxon>Arundinoideae</taxon>
        <taxon>Arundineae</taxon>
        <taxon>Arundo</taxon>
    </lineage>
</organism>
<evidence type="ECO:0000313" key="1">
    <source>
        <dbReference type="EMBL" id="JAD57862.1"/>
    </source>
</evidence>
<reference evidence="1" key="2">
    <citation type="journal article" date="2015" name="Data Brief">
        <title>Shoot transcriptome of the giant reed, Arundo donax.</title>
        <authorList>
            <person name="Barrero R.A."/>
            <person name="Guerrero F.D."/>
            <person name="Moolhuijzen P."/>
            <person name="Goolsby J.A."/>
            <person name="Tidwell J."/>
            <person name="Bellgard S.E."/>
            <person name="Bellgard M.I."/>
        </authorList>
    </citation>
    <scope>NUCLEOTIDE SEQUENCE</scope>
    <source>
        <tissue evidence="1">Shoot tissue taken approximately 20 cm above the soil surface</tissue>
    </source>
</reference>
<dbReference type="AlphaFoldDB" id="A0A0A9BEY3"/>
<reference evidence="1" key="1">
    <citation type="submission" date="2014-09" db="EMBL/GenBank/DDBJ databases">
        <authorList>
            <person name="Magalhaes I.L.F."/>
            <person name="Oliveira U."/>
            <person name="Santos F.R."/>
            <person name="Vidigal T.H.D.A."/>
            <person name="Brescovit A.D."/>
            <person name="Santos A.J."/>
        </authorList>
    </citation>
    <scope>NUCLEOTIDE SEQUENCE</scope>
    <source>
        <tissue evidence="1">Shoot tissue taken approximately 20 cm above the soil surface</tissue>
    </source>
</reference>
<proteinExistence type="predicted"/>
<name>A0A0A9BEY3_ARUDO</name>
<dbReference type="EMBL" id="GBRH01240033">
    <property type="protein sequence ID" value="JAD57862.1"/>
    <property type="molecule type" value="Transcribed_RNA"/>
</dbReference>
<sequence>MIKARSIEQITSHSSQFSMPSYCNDKWLHFLQPLLH</sequence>
<protein>
    <submittedName>
        <fullName evidence="1">Uncharacterized protein</fullName>
    </submittedName>
</protein>
<accession>A0A0A9BEY3</accession>